<name>A0AAV0W527_9HEMI</name>
<proteinExistence type="predicted"/>
<reference evidence="1 2" key="1">
    <citation type="submission" date="2023-01" db="EMBL/GenBank/DDBJ databases">
        <authorList>
            <person name="Whitehead M."/>
        </authorList>
    </citation>
    <scope>NUCLEOTIDE SEQUENCE [LARGE SCALE GENOMIC DNA]</scope>
</reference>
<dbReference type="AlphaFoldDB" id="A0AAV0W527"/>
<organism evidence="1 2">
    <name type="scientific">Macrosiphum euphorbiae</name>
    <name type="common">potato aphid</name>
    <dbReference type="NCBI Taxonomy" id="13131"/>
    <lineage>
        <taxon>Eukaryota</taxon>
        <taxon>Metazoa</taxon>
        <taxon>Ecdysozoa</taxon>
        <taxon>Arthropoda</taxon>
        <taxon>Hexapoda</taxon>
        <taxon>Insecta</taxon>
        <taxon>Pterygota</taxon>
        <taxon>Neoptera</taxon>
        <taxon>Paraneoptera</taxon>
        <taxon>Hemiptera</taxon>
        <taxon>Sternorrhyncha</taxon>
        <taxon>Aphidomorpha</taxon>
        <taxon>Aphidoidea</taxon>
        <taxon>Aphididae</taxon>
        <taxon>Macrosiphini</taxon>
        <taxon>Macrosiphum</taxon>
    </lineage>
</organism>
<accession>A0AAV0W527</accession>
<dbReference type="EMBL" id="CARXXK010000001">
    <property type="protein sequence ID" value="CAI6350955.1"/>
    <property type="molecule type" value="Genomic_DNA"/>
</dbReference>
<evidence type="ECO:0000313" key="2">
    <source>
        <dbReference type="Proteomes" id="UP001160148"/>
    </source>
</evidence>
<comment type="caution">
    <text evidence="1">The sequence shown here is derived from an EMBL/GenBank/DDBJ whole genome shotgun (WGS) entry which is preliminary data.</text>
</comment>
<dbReference type="Proteomes" id="UP001160148">
    <property type="component" value="Unassembled WGS sequence"/>
</dbReference>
<gene>
    <name evidence="1" type="ORF">MEUPH1_LOCUS7354</name>
</gene>
<evidence type="ECO:0000313" key="1">
    <source>
        <dbReference type="EMBL" id="CAI6350955.1"/>
    </source>
</evidence>
<keyword evidence="2" id="KW-1185">Reference proteome</keyword>
<protein>
    <submittedName>
        <fullName evidence="1">Uncharacterized protein</fullName>
    </submittedName>
</protein>
<sequence length="151" mass="17306">MIIQQQAHTAHGETSQHSSQIYIMYLPFGLCMEETILRVPHRERDLFLIREGPLILFLPGPYNQIVSWGEVSIPGTTLIRYFPKPIPTGVNLPSTLHFFQFVYPTDHSLIIMSPVSHSCHSFVGTADSRTFVSTGFELDCTRKSIFYNFWI</sequence>